<dbReference type="InterPro" id="IPR009057">
    <property type="entry name" value="Homeodomain-like_sf"/>
</dbReference>
<evidence type="ECO:0000256" key="1">
    <source>
        <dbReference type="ARBA" id="ARBA00023015"/>
    </source>
</evidence>
<dbReference type="Proteomes" id="UP000198688">
    <property type="component" value="Chromosome I"/>
</dbReference>
<dbReference type="SUPFAM" id="SSF46689">
    <property type="entry name" value="Homeodomain-like"/>
    <property type="match status" value="2"/>
</dbReference>
<dbReference type="GO" id="GO:0003700">
    <property type="term" value="F:DNA-binding transcription factor activity"/>
    <property type="evidence" value="ECO:0007669"/>
    <property type="project" value="InterPro"/>
</dbReference>
<feature type="domain" description="HTH araC/xylS-type" evidence="3">
    <location>
        <begin position="225"/>
        <end position="323"/>
    </location>
</feature>
<dbReference type="InterPro" id="IPR002818">
    <property type="entry name" value="DJ-1/PfpI"/>
</dbReference>
<proteinExistence type="predicted"/>
<dbReference type="Gene3D" id="1.10.10.60">
    <property type="entry name" value="Homeodomain-like"/>
    <property type="match status" value="1"/>
</dbReference>
<dbReference type="STRING" id="113562.SAMN04489716_1795"/>
<dbReference type="Pfam" id="PF01965">
    <property type="entry name" value="DJ-1_PfpI"/>
    <property type="match status" value="1"/>
</dbReference>
<dbReference type="OrthoDB" id="3194870at2"/>
<dbReference type="SMART" id="SM00342">
    <property type="entry name" value="HTH_ARAC"/>
    <property type="match status" value="1"/>
</dbReference>
<dbReference type="PROSITE" id="PS01124">
    <property type="entry name" value="HTH_ARAC_FAMILY_2"/>
    <property type="match status" value="1"/>
</dbReference>
<evidence type="ECO:0000256" key="2">
    <source>
        <dbReference type="ARBA" id="ARBA00023163"/>
    </source>
</evidence>
<keyword evidence="4" id="KW-0238">DNA-binding</keyword>
<dbReference type="SUPFAM" id="SSF52317">
    <property type="entry name" value="Class I glutamine amidotransferase-like"/>
    <property type="match status" value="1"/>
</dbReference>
<evidence type="ECO:0000259" key="3">
    <source>
        <dbReference type="PROSITE" id="PS01124"/>
    </source>
</evidence>
<dbReference type="AlphaFoldDB" id="A0A1H1VKV5"/>
<evidence type="ECO:0000313" key="4">
    <source>
        <dbReference type="EMBL" id="SDS85305.1"/>
    </source>
</evidence>
<reference evidence="4 5" key="1">
    <citation type="submission" date="2016-10" db="EMBL/GenBank/DDBJ databases">
        <authorList>
            <person name="de Groot N.N."/>
        </authorList>
    </citation>
    <scope>NUCLEOTIDE SEQUENCE [LARGE SCALE GENOMIC DNA]</scope>
    <source>
        <strain evidence="4 5">DSM 43941</strain>
    </source>
</reference>
<dbReference type="Pfam" id="PF12833">
    <property type="entry name" value="HTH_18"/>
    <property type="match status" value="1"/>
</dbReference>
<sequence>MVRKNPANPHRVAVLALDDVIPFDLGIPSRVFNEAINDQGRRLYEVITCSIGGAPVATSAGYTIGVQHDEQALHTADTVVVATQEPTTRMLRSGSLPPEVSAALALIRPGTRIVSLCTSSFILAAAGLLDGLRATTHWALADEFTRLFPHVDLDPSVLFVDNGRILTSAGAAAGIDLCLHLVRRDHGAAIAGSAARRCVIAPWRDGGQAQFIERVVPRQTDTSTTRTREWALSRLGEPLALTDLAAHANMSVRTFSRRFTAETGSSPNQWLIQQRVDHARHLLETSDLPVDRVAAAVGFGSATLLRRHLQTTLGLPPTAYRKTFRAPGCHQATTP</sequence>
<dbReference type="InterPro" id="IPR018060">
    <property type="entry name" value="HTH_AraC"/>
</dbReference>
<dbReference type="RefSeq" id="WP_092543266.1">
    <property type="nucleotide sequence ID" value="NZ_BOMJ01000011.1"/>
</dbReference>
<dbReference type="PANTHER" id="PTHR43130">
    <property type="entry name" value="ARAC-FAMILY TRANSCRIPTIONAL REGULATOR"/>
    <property type="match status" value="1"/>
</dbReference>
<protein>
    <submittedName>
        <fullName evidence="4">Transcriptional regulator GlxA family, contains an amidase domain and an AraC-type DNA-binding HTH domain</fullName>
    </submittedName>
</protein>
<gene>
    <name evidence="4" type="ORF">SAMN04489716_1795</name>
</gene>
<dbReference type="Gene3D" id="3.40.50.880">
    <property type="match status" value="1"/>
</dbReference>
<evidence type="ECO:0000313" key="5">
    <source>
        <dbReference type="Proteomes" id="UP000198688"/>
    </source>
</evidence>
<dbReference type="GO" id="GO:0043565">
    <property type="term" value="F:sequence-specific DNA binding"/>
    <property type="evidence" value="ECO:0007669"/>
    <property type="project" value="InterPro"/>
</dbReference>
<dbReference type="InterPro" id="IPR029062">
    <property type="entry name" value="Class_I_gatase-like"/>
</dbReference>
<accession>A0A1H1VKV5</accession>
<keyword evidence="1" id="KW-0805">Transcription regulation</keyword>
<name>A0A1H1VKV5_9ACTN</name>
<dbReference type="CDD" id="cd03137">
    <property type="entry name" value="GATase1_AraC_1"/>
    <property type="match status" value="1"/>
</dbReference>
<dbReference type="InterPro" id="IPR052158">
    <property type="entry name" value="INH-QAR"/>
</dbReference>
<dbReference type="PANTHER" id="PTHR43130:SF3">
    <property type="entry name" value="HTH-TYPE TRANSCRIPTIONAL REGULATOR RV1931C"/>
    <property type="match status" value="1"/>
</dbReference>
<keyword evidence="2" id="KW-0804">Transcription</keyword>
<organism evidence="4 5">
    <name type="scientific">Actinoplanes derwentensis</name>
    <dbReference type="NCBI Taxonomy" id="113562"/>
    <lineage>
        <taxon>Bacteria</taxon>
        <taxon>Bacillati</taxon>
        <taxon>Actinomycetota</taxon>
        <taxon>Actinomycetes</taxon>
        <taxon>Micromonosporales</taxon>
        <taxon>Micromonosporaceae</taxon>
        <taxon>Actinoplanes</taxon>
    </lineage>
</organism>
<keyword evidence="5" id="KW-1185">Reference proteome</keyword>
<dbReference type="EMBL" id="LT629758">
    <property type="protein sequence ID" value="SDS85305.1"/>
    <property type="molecule type" value="Genomic_DNA"/>
</dbReference>